<reference evidence="2" key="2">
    <citation type="journal article" date="2017" name="Nat. Plants">
        <title>The Aegilops tauschii genome reveals multiple impacts of transposons.</title>
        <authorList>
            <person name="Zhao G."/>
            <person name="Zou C."/>
            <person name="Li K."/>
            <person name="Wang K."/>
            <person name="Li T."/>
            <person name="Gao L."/>
            <person name="Zhang X."/>
            <person name="Wang H."/>
            <person name="Yang Z."/>
            <person name="Liu X."/>
            <person name="Jiang W."/>
            <person name="Mao L."/>
            <person name="Kong X."/>
            <person name="Jiao Y."/>
            <person name="Jia J."/>
        </authorList>
    </citation>
    <scope>NUCLEOTIDE SEQUENCE [LARGE SCALE GENOMIC DNA]</scope>
    <source>
        <strain evidence="2">cv. AL8/78</strain>
    </source>
</reference>
<reference evidence="1" key="4">
    <citation type="submission" date="2019-03" db="UniProtKB">
        <authorList>
            <consortium name="EnsemblPlants"/>
        </authorList>
    </citation>
    <scope>IDENTIFICATION</scope>
</reference>
<accession>A0A453RZ47</accession>
<evidence type="ECO:0000313" key="2">
    <source>
        <dbReference type="Proteomes" id="UP000015105"/>
    </source>
</evidence>
<dbReference type="AlphaFoldDB" id="A0A453RZ47"/>
<reference evidence="1" key="5">
    <citation type="journal article" date="2021" name="G3 (Bethesda)">
        <title>Aegilops tauschii genome assembly Aet v5.0 features greater sequence contiguity and improved annotation.</title>
        <authorList>
            <person name="Wang L."/>
            <person name="Zhu T."/>
            <person name="Rodriguez J.C."/>
            <person name="Deal K.R."/>
            <person name="Dubcovsky J."/>
            <person name="McGuire P.E."/>
            <person name="Lux T."/>
            <person name="Spannagl M."/>
            <person name="Mayer K.F.X."/>
            <person name="Baldrich P."/>
            <person name="Meyers B.C."/>
            <person name="Huo N."/>
            <person name="Gu Y.Q."/>
            <person name="Zhou H."/>
            <person name="Devos K.M."/>
            <person name="Bennetzen J.L."/>
            <person name="Unver T."/>
            <person name="Budak H."/>
            <person name="Gulick P.J."/>
            <person name="Galiba G."/>
            <person name="Kalapos B."/>
            <person name="Nelson D.R."/>
            <person name="Li P."/>
            <person name="You F.M."/>
            <person name="Luo M.C."/>
            <person name="Dvorak J."/>
        </authorList>
    </citation>
    <scope>NUCLEOTIDE SEQUENCE [LARGE SCALE GENOMIC DNA]</scope>
    <source>
        <strain evidence="1">cv. AL8/78</strain>
    </source>
</reference>
<dbReference type="Gramene" id="AET7Gv20764000.6">
    <property type="protein sequence ID" value="AET7Gv20764000.6"/>
    <property type="gene ID" value="AET7Gv20764000"/>
</dbReference>
<organism evidence="1 2">
    <name type="scientific">Aegilops tauschii subsp. strangulata</name>
    <name type="common">Goatgrass</name>
    <dbReference type="NCBI Taxonomy" id="200361"/>
    <lineage>
        <taxon>Eukaryota</taxon>
        <taxon>Viridiplantae</taxon>
        <taxon>Streptophyta</taxon>
        <taxon>Embryophyta</taxon>
        <taxon>Tracheophyta</taxon>
        <taxon>Spermatophyta</taxon>
        <taxon>Magnoliopsida</taxon>
        <taxon>Liliopsida</taxon>
        <taxon>Poales</taxon>
        <taxon>Poaceae</taxon>
        <taxon>BOP clade</taxon>
        <taxon>Pooideae</taxon>
        <taxon>Triticodae</taxon>
        <taxon>Triticeae</taxon>
        <taxon>Triticinae</taxon>
        <taxon>Aegilops</taxon>
    </lineage>
</organism>
<protein>
    <submittedName>
        <fullName evidence="1">Uncharacterized protein</fullName>
    </submittedName>
</protein>
<reference evidence="2" key="1">
    <citation type="journal article" date="2014" name="Science">
        <title>Ancient hybridizations among the ancestral genomes of bread wheat.</title>
        <authorList>
            <consortium name="International Wheat Genome Sequencing Consortium,"/>
            <person name="Marcussen T."/>
            <person name="Sandve S.R."/>
            <person name="Heier L."/>
            <person name="Spannagl M."/>
            <person name="Pfeifer M."/>
            <person name="Jakobsen K.S."/>
            <person name="Wulff B.B."/>
            <person name="Steuernagel B."/>
            <person name="Mayer K.F."/>
            <person name="Olsen O.A."/>
        </authorList>
    </citation>
    <scope>NUCLEOTIDE SEQUENCE [LARGE SCALE GENOMIC DNA]</scope>
    <source>
        <strain evidence="2">cv. AL8/78</strain>
    </source>
</reference>
<keyword evidence="2" id="KW-1185">Reference proteome</keyword>
<dbReference type="EnsemblPlants" id="AET7Gv20764000.6">
    <property type="protein sequence ID" value="AET7Gv20764000.6"/>
    <property type="gene ID" value="AET7Gv20764000"/>
</dbReference>
<dbReference type="Proteomes" id="UP000015105">
    <property type="component" value="Chromosome 7D"/>
</dbReference>
<sequence>GTILTCCGLAGDRNAGDLAGLELVELHASDRCLAGFTALMCTDLLLWFISNARRRSLA</sequence>
<name>A0A453RZ47_AEGTS</name>
<proteinExistence type="predicted"/>
<reference evidence="1" key="3">
    <citation type="journal article" date="2017" name="Nature">
        <title>Genome sequence of the progenitor of the wheat D genome Aegilops tauschii.</title>
        <authorList>
            <person name="Luo M.C."/>
            <person name="Gu Y.Q."/>
            <person name="Puiu D."/>
            <person name="Wang H."/>
            <person name="Twardziok S.O."/>
            <person name="Deal K.R."/>
            <person name="Huo N."/>
            <person name="Zhu T."/>
            <person name="Wang L."/>
            <person name="Wang Y."/>
            <person name="McGuire P.E."/>
            <person name="Liu S."/>
            <person name="Long H."/>
            <person name="Ramasamy R.K."/>
            <person name="Rodriguez J.C."/>
            <person name="Van S.L."/>
            <person name="Yuan L."/>
            <person name="Wang Z."/>
            <person name="Xia Z."/>
            <person name="Xiao L."/>
            <person name="Anderson O.D."/>
            <person name="Ouyang S."/>
            <person name="Liang Y."/>
            <person name="Zimin A.V."/>
            <person name="Pertea G."/>
            <person name="Qi P."/>
            <person name="Bennetzen J.L."/>
            <person name="Dai X."/>
            <person name="Dawson M.W."/>
            <person name="Muller H.G."/>
            <person name="Kugler K."/>
            <person name="Rivarola-Duarte L."/>
            <person name="Spannagl M."/>
            <person name="Mayer K.F.X."/>
            <person name="Lu F.H."/>
            <person name="Bevan M.W."/>
            <person name="Leroy P."/>
            <person name="Li P."/>
            <person name="You F.M."/>
            <person name="Sun Q."/>
            <person name="Liu Z."/>
            <person name="Lyons E."/>
            <person name="Wicker T."/>
            <person name="Salzberg S.L."/>
            <person name="Devos K.M."/>
            <person name="Dvorak J."/>
        </authorList>
    </citation>
    <scope>NUCLEOTIDE SEQUENCE [LARGE SCALE GENOMIC DNA]</scope>
    <source>
        <strain evidence="1">cv. AL8/78</strain>
    </source>
</reference>
<evidence type="ECO:0000313" key="1">
    <source>
        <dbReference type="EnsemblPlants" id="AET7Gv20764000.6"/>
    </source>
</evidence>